<feature type="compositionally biased region" description="Basic and acidic residues" evidence="1">
    <location>
        <begin position="122"/>
        <end position="131"/>
    </location>
</feature>
<gene>
    <name evidence="2" type="ORF">NESM_000222400</name>
</gene>
<reference evidence="2 3" key="1">
    <citation type="journal article" date="2021" name="MBio">
        <title>A New Model Trypanosomatid, Novymonas esmeraldas: Genomic Perception of Its 'Candidatus Pandoraea novymonadis' Endosymbiont.</title>
        <authorList>
            <person name="Zakharova A."/>
            <person name="Saura A."/>
            <person name="Butenko A."/>
            <person name="Podesvova L."/>
            <person name="Warmusova S."/>
            <person name="Kostygov A.Y."/>
            <person name="Nenarokova A."/>
            <person name="Lukes J."/>
            <person name="Opperdoes F.R."/>
            <person name="Yurchenko V."/>
        </authorList>
    </citation>
    <scope>NUCLEOTIDE SEQUENCE [LARGE SCALE GENOMIC DNA]</scope>
    <source>
        <strain evidence="2 3">E262AT.01</strain>
    </source>
</reference>
<accession>A0AAW0F4T7</accession>
<feature type="compositionally biased region" description="Polar residues" evidence="1">
    <location>
        <begin position="1852"/>
        <end position="1863"/>
    </location>
</feature>
<dbReference type="Proteomes" id="UP001430356">
    <property type="component" value="Unassembled WGS sequence"/>
</dbReference>
<protein>
    <recommendedName>
        <fullName evidence="4">Non-specific serine/threonine protein kinase</fullName>
    </recommendedName>
</protein>
<proteinExistence type="predicted"/>
<feature type="region of interest" description="Disordered" evidence="1">
    <location>
        <begin position="519"/>
        <end position="544"/>
    </location>
</feature>
<feature type="region of interest" description="Disordered" evidence="1">
    <location>
        <begin position="1836"/>
        <end position="1874"/>
    </location>
</feature>
<evidence type="ECO:0000256" key="1">
    <source>
        <dbReference type="SAM" id="MobiDB-lite"/>
    </source>
</evidence>
<sequence length="1980" mass="208456">MSLFGAVGAQNAVRAARVTAVPPENAAARRSVMEALANRFSGREIRPPSSCAALWPREEGEEGEGEDDYIHESDHVVETLATVPYSILGDTSGSPGAAAPLMPDLKIPTTPATPPLSSSTQRGRDRFKRATQEPSQQQHAAWARDVALTTKVLTVLSAILQRSPGAHQRSRNFARLLALLADGRFAASAAKQARTLWQHCGGHSTHPHERACEVEALALYCDVLLLIAYHARSADHGETRASSTVAAEETLAALYTLSQEIGAGLGRAAAASSCSAYLRGGAASLTAFCILLASRLPERTLDGALLDLESGAAAAQANMAHMAFMAALPTTCPQKTESWQCRALEVVRRATLYDKAADVIGRAEGAVAGPVVGQVVVWAHGQALKSLLSVMSEAAWCYCTADTLLHMCRAVGAYGATWTSYSASYMSLISFLHRALRRHEHTHAAEGPRVWGVPTSTTASSSQRPSPAIMHDGSSSAAIVLANQLPVSHPSRGAAPPVEALTRRAILGVTHADDAELARHRTGGDGGADAAEAEHDSAAGADTGGVNDALSYVTRCEAESHSPRGFVFYLSLLAYVTSALPSLLGSVSELHLFFYLPRTAPSAPADGTAGASTTAVADAASAPGRDLFALCADLLRANLAAALADTTGTRGPLERQRQLLCESTTTLLCSFMCQLPHALQQLERETNTSHLVGLACCVVTTVFAAPSPSLRMTRLAARLLQRYASAIDALPTVMARLVAPHRWAALDADAEADMCASVRLYQHLCHTVGDAASMESGRLAWLLAELPAGAFSRSTGGAATATALVHAIVTLMEDRSREAALFGGVALTQLPMLVARLGEALDTLVRAYGRGHWVAAGESTWCSACAAASLLYKSVQLYRAPALVATAVFPTPHGAGGPGDDGVRRTRSVVHVLLQLLCDDSLAPAHHVAAELLVAALRSAAQARATEPLLHAFRASLSATESSALAQRVLQAQRDGRGAPSNAMRLEAVHAMATWCPALFFLLFGPETSDDDGEDDGEGATRARAEPAELPLLRLLVETVRSDDAVLYEKALALNCLRACGMTALVRLSEVVTLVPRDESDVSKPRDGERRGGEWEEAAITVACVAFANAHIALDVTRAKRNGTAVESGATGGGGGGGEVDGSGKGAAAPRTPLRRPMLAPLSSLGAAAATSSAAHGSRTKVLASHTDTMDQLLRHATAALNRARRLYDREQRLLHYDDESSWLVQQATRMTLGSDAEVSASVVFPRLDSGAGLPPPALGPGRTPTALSRDRDASRRSALSSSAVPTALVVATEAIRANSSVLNVSTETAEAMAAHQRLFPVGTAATRFFRGTEDDRRLNTLAALLDTMADLATALEQLSWLSSGDTNTTGLFGKRTQQLLESALACVLVCNAGSSLLAPLLARHVQQQLRLARAATCLLERAAGGDGAELLEAGATVQHALRRLVAFSRANDQRPAVVADVLPVVAAYSLTAPSLCVAAEELMLTVQAVLHSLLQSDWAPETVTLVERLVEGCTRIFSRPRSDGGGGSGDALVDSRLLPTLAQVATRLAAFVQPTHPTSAASLRFVRVVECVQCLSAHRGGRTAVLGFLDEGVLLVFVQALGQFAVSSVYDTAAQRHLRLGWHECWMAVLSLWCTVVASRGPFNSTAAGWVPSLRAALLSTPRVAAALSAFAGTHGADRRSLLVWEVEEVDACTRLAAVLAVEGVSLEALTPCVQAGFVFLQRPHLQQHCVASLPSAEAALSEGRRISIAQAHAVRNALTVLLKQPAYAIPRDGCTVAAFVFAPELLGQAPEPATALNTPADTAAWLVCSLDLLRQFTVRELQVLRRVTGVPGAAGALERSPDAGRVSLASRESSATRSPSRGPTAGAGEADAATDVEDGFTLDGQMDVAGDLQSVHLETAQLALTAYVLTLAELVASSGTAPGQLYTALAVRAVQQSTERLIRTLGSLLKELRELRWPVLTRVVQAKTLELQQLVERL</sequence>
<evidence type="ECO:0000313" key="2">
    <source>
        <dbReference type="EMBL" id="KAK7201580.1"/>
    </source>
</evidence>
<keyword evidence="3" id="KW-1185">Reference proteome</keyword>
<name>A0AAW0F4T7_9TRYP</name>
<feature type="region of interest" description="Disordered" evidence="1">
    <location>
        <begin position="448"/>
        <end position="470"/>
    </location>
</feature>
<dbReference type="EMBL" id="JAECZO010000017">
    <property type="protein sequence ID" value="KAK7201580.1"/>
    <property type="molecule type" value="Genomic_DNA"/>
</dbReference>
<feature type="compositionally biased region" description="Gly residues" evidence="1">
    <location>
        <begin position="1130"/>
        <end position="1145"/>
    </location>
</feature>
<feature type="region of interest" description="Disordered" evidence="1">
    <location>
        <begin position="1126"/>
        <end position="1151"/>
    </location>
</feature>
<feature type="compositionally biased region" description="Polar residues" evidence="1">
    <location>
        <begin position="454"/>
        <end position="465"/>
    </location>
</feature>
<organism evidence="2 3">
    <name type="scientific">Novymonas esmeraldas</name>
    <dbReference type="NCBI Taxonomy" id="1808958"/>
    <lineage>
        <taxon>Eukaryota</taxon>
        <taxon>Discoba</taxon>
        <taxon>Euglenozoa</taxon>
        <taxon>Kinetoplastea</taxon>
        <taxon>Metakinetoplastina</taxon>
        <taxon>Trypanosomatida</taxon>
        <taxon>Trypanosomatidae</taxon>
        <taxon>Novymonas</taxon>
    </lineage>
</organism>
<evidence type="ECO:0000313" key="3">
    <source>
        <dbReference type="Proteomes" id="UP001430356"/>
    </source>
</evidence>
<feature type="region of interest" description="Disordered" evidence="1">
    <location>
        <begin position="1250"/>
        <end position="1280"/>
    </location>
</feature>
<feature type="region of interest" description="Disordered" evidence="1">
    <location>
        <begin position="94"/>
        <end position="140"/>
    </location>
</feature>
<evidence type="ECO:0008006" key="4">
    <source>
        <dbReference type="Google" id="ProtNLM"/>
    </source>
</evidence>
<comment type="caution">
    <text evidence="2">The sequence shown here is derived from an EMBL/GenBank/DDBJ whole genome shotgun (WGS) entry which is preliminary data.</text>
</comment>